<feature type="region of interest" description="Disordered" evidence="1">
    <location>
        <begin position="129"/>
        <end position="230"/>
    </location>
</feature>
<dbReference type="RefSeq" id="XP_053584513.1">
    <property type="nucleotide sequence ID" value="XM_053729741.1"/>
</dbReference>
<accession>A0A6A5GQ82</accession>
<sequence>MAAFERTKCGSFVLFKPSEEQRRAGMKSEQIQMYLFKKMETEFHKNRGYRKYINELETDVKKYVLKEYYRMMRNEHVGNQMVSPAPRLVPQERAVSVCSPVRICRLSFGMPCNCVNNTYCRNRNKSPIEETPVEETPRPQTPRFEAPLDEPCTPRSARLRNRRNRDFETPVSDRSVSMTPAPRGRKRKAEADDAVDYTSMDYPKRPKFSTPLNKKRRRTEQDGTSNSFELLDLELSPIQANSSTSSSSSSINSPLGALDVPCFSEHFIEHPPALACVKSEHGGLPPGPHLSISKAEAREARKIRKKTDEKWAAAFRGKIRQSSLLFEELGEKHGFWQLLDPKMPRQKNDLLRAEISVILKKWGKVFDRRGIDESKVESFVAARDKLKKRIGKEQARSALRIFPEQYSRKLSEAFDKFPRNYPMFFEETLTVNVASDVIKEFYDQAEENRLNQSTQEEDLVTNGSSLSNRDVSPGTLSRLEEEKASRRMDESINFVAHPFGQLLERREDVQEELNVGENGSFSQEELAPVENGEAAQEYQEANGDEFQEELDVEENGEFAYEDMVPVENGEAAQEENQNAADGDEAQEMNDEIVEVIDDIDDDIEIIEPPPRRVFVAPIIRLDPDMIPFGGYQQAELEQPPIDIDVLPPVRQIDRRFWHDDDEDDDDLQIVEEPEVQIIPPAANNEVADPDIQIIAIKEKEVIKLIIPKGATNNWSLWTAPQVHDWAVSVLKLHEDYYGSKDRKTDLRLLHDVVGEQLHNIVQNRNWRGSQYAFDTIVKHLQKVIDAFNAQNR</sequence>
<dbReference type="GeneID" id="9797667"/>
<organism evidence="2 3">
    <name type="scientific">Caenorhabditis remanei</name>
    <name type="common">Caenorhabditis vulgaris</name>
    <dbReference type="NCBI Taxonomy" id="31234"/>
    <lineage>
        <taxon>Eukaryota</taxon>
        <taxon>Metazoa</taxon>
        <taxon>Ecdysozoa</taxon>
        <taxon>Nematoda</taxon>
        <taxon>Chromadorea</taxon>
        <taxon>Rhabditida</taxon>
        <taxon>Rhabditina</taxon>
        <taxon>Rhabditomorpha</taxon>
        <taxon>Rhabditoidea</taxon>
        <taxon>Rhabditidae</taxon>
        <taxon>Peloderinae</taxon>
        <taxon>Caenorhabditis</taxon>
    </lineage>
</organism>
<proteinExistence type="predicted"/>
<dbReference type="CTD" id="9797667"/>
<protein>
    <submittedName>
        <fullName evidence="2">Uncharacterized protein</fullName>
    </submittedName>
</protein>
<feature type="compositionally biased region" description="Polar residues" evidence="1">
    <location>
        <begin position="461"/>
        <end position="470"/>
    </location>
</feature>
<dbReference type="Proteomes" id="UP000483820">
    <property type="component" value="Chromosome IV"/>
</dbReference>
<feature type="region of interest" description="Disordered" evidence="1">
    <location>
        <begin position="515"/>
        <end position="543"/>
    </location>
</feature>
<dbReference type="AlphaFoldDB" id="A0A6A5GQ82"/>
<feature type="region of interest" description="Disordered" evidence="1">
    <location>
        <begin position="448"/>
        <end position="484"/>
    </location>
</feature>
<reference evidence="2 3" key="1">
    <citation type="submission" date="2019-12" db="EMBL/GenBank/DDBJ databases">
        <title>Chromosome-level assembly of the Caenorhabditis remanei genome.</title>
        <authorList>
            <person name="Teterina A.A."/>
            <person name="Willis J.H."/>
            <person name="Phillips P.C."/>
        </authorList>
    </citation>
    <scope>NUCLEOTIDE SEQUENCE [LARGE SCALE GENOMIC DNA]</scope>
    <source>
        <strain evidence="2 3">PX506</strain>
        <tissue evidence="2">Whole organism</tissue>
    </source>
</reference>
<comment type="caution">
    <text evidence="2">The sequence shown here is derived from an EMBL/GenBank/DDBJ whole genome shotgun (WGS) entry which is preliminary data.</text>
</comment>
<evidence type="ECO:0000313" key="2">
    <source>
        <dbReference type="EMBL" id="KAF1756784.1"/>
    </source>
</evidence>
<gene>
    <name evidence="2" type="ORF">GCK72_013238</name>
</gene>
<dbReference type="KEGG" id="crq:GCK72_013238"/>
<name>A0A6A5GQ82_CAERE</name>
<dbReference type="EMBL" id="WUAV01000004">
    <property type="protein sequence ID" value="KAF1756784.1"/>
    <property type="molecule type" value="Genomic_DNA"/>
</dbReference>
<evidence type="ECO:0000313" key="3">
    <source>
        <dbReference type="Proteomes" id="UP000483820"/>
    </source>
</evidence>
<evidence type="ECO:0000256" key="1">
    <source>
        <dbReference type="SAM" id="MobiDB-lite"/>
    </source>
</evidence>